<comment type="caution">
    <text evidence="3">The sequence shown here is derived from an EMBL/GenBank/DDBJ whole genome shotgun (WGS) entry which is preliminary data.</text>
</comment>
<reference evidence="3 4" key="1">
    <citation type="submission" date="2019-02" db="EMBL/GenBank/DDBJ databases">
        <authorList>
            <consortium name="Pathogen Informatics"/>
        </authorList>
    </citation>
    <scope>NUCLEOTIDE SEQUENCE [LARGE SCALE GENOMIC DNA]</scope>
    <source>
        <strain evidence="3 4">3012STDY6756503</strain>
    </source>
</reference>
<feature type="transmembrane region" description="Helical" evidence="2">
    <location>
        <begin position="219"/>
        <end position="239"/>
    </location>
</feature>
<organism evidence="3 4">
    <name type="scientific">Gordonia paraffinivorans</name>
    <dbReference type="NCBI Taxonomy" id="175628"/>
    <lineage>
        <taxon>Bacteria</taxon>
        <taxon>Bacillati</taxon>
        <taxon>Actinomycetota</taxon>
        <taxon>Actinomycetes</taxon>
        <taxon>Mycobacteriales</taxon>
        <taxon>Gordoniaceae</taxon>
        <taxon>Gordonia</taxon>
    </lineage>
</organism>
<protein>
    <submittedName>
        <fullName evidence="3">Uncharacterized protein</fullName>
    </submittedName>
</protein>
<evidence type="ECO:0000313" key="3">
    <source>
        <dbReference type="EMBL" id="VFA88809.1"/>
    </source>
</evidence>
<evidence type="ECO:0000256" key="2">
    <source>
        <dbReference type="SAM" id="Phobius"/>
    </source>
</evidence>
<feature type="transmembrane region" description="Helical" evidence="2">
    <location>
        <begin position="140"/>
        <end position="163"/>
    </location>
</feature>
<dbReference type="Proteomes" id="UP000360750">
    <property type="component" value="Unassembled WGS sequence"/>
</dbReference>
<accession>A0ABD7V3B0</accession>
<keyword evidence="2" id="KW-0812">Transmembrane</keyword>
<name>A0ABD7V3B0_9ACTN</name>
<feature type="transmembrane region" description="Helical" evidence="2">
    <location>
        <begin position="183"/>
        <end position="207"/>
    </location>
</feature>
<feature type="transmembrane region" description="Helical" evidence="2">
    <location>
        <begin position="109"/>
        <end position="128"/>
    </location>
</feature>
<feature type="region of interest" description="Disordered" evidence="1">
    <location>
        <begin position="14"/>
        <end position="34"/>
    </location>
</feature>
<dbReference type="AlphaFoldDB" id="A0ABD7V3B0"/>
<keyword evidence="2" id="KW-1133">Transmembrane helix</keyword>
<keyword evidence="2" id="KW-0472">Membrane</keyword>
<evidence type="ECO:0000256" key="1">
    <source>
        <dbReference type="SAM" id="MobiDB-lite"/>
    </source>
</evidence>
<sequence>MVSPAWLRRRTACPRSRKVPGTVRRRARNPHGRIRPQHFRGESGCHQLRILGSGHRDSRHRGIGRVAIRRGCGHWQLLSAYSPTLSREYSGNENHVSGNEYQRLQKWPWGAYAGTLVGALMTVGTLIASLREAPEHSWQVLTGAACAVVMFSTLTFISLAVAVHGHPTRVYSVNPKWIPRSRWAVNINLLLLPSAVATAPAIGLLGADLYPELSPWHRFLMFVGVLVGVATPFLLLWYAHKAQHSDAHLALLDDGLHVRTTVGKQHFITKAQLSQSHVTVRGGLQVVIHPPPDGSRAVTIALMNYGPTPASVLRVLVPYLVDNGAHVRSTWL</sequence>
<proteinExistence type="predicted"/>
<dbReference type="EMBL" id="CAACYD010000006">
    <property type="protein sequence ID" value="VFA88809.1"/>
    <property type="molecule type" value="Genomic_DNA"/>
</dbReference>
<gene>
    <name evidence="3" type="ORF">NCTC8139_02365</name>
</gene>
<evidence type="ECO:0000313" key="4">
    <source>
        <dbReference type="Proteomes" id="UP000360750"/>
    </source>
</evidence>